<dbReference type="Pfam" id="PF14949">
    <property type="entry name" value="ARF7EP_C"/>
    <property type="match status" value="1"/>
</dbReference>
<feature type="region of interest" description="Disordered" evidence="1">
    <location>
        <begin position="100"/>
        <end position="120"/>
    </location>
</feature>
<dbReference type="EMBL" id="GEBQ01025297">
    <property type="protein sequence ID" value="JAT14680.1"/>
    <property type="molecule type" value="Transcribed_RNA"/>
</dbReference>
<feature type="domain" description="ARF7 effector protein C-terminal" evidence="2">
    <location>
        <begin position="119"/>
        <end position="210"/>
    </location>
</feature>
<organism evidence="3">
    <name type="scientific">Graphocephala atropunctata</name>
    <dbReference type="NCBI Taxonomy" id="36148"/>
    <lineage>
        <taxon>Eukaryota</taxon>
        <taxon>Metazoa</taxon>
        <taxon>Ecdysozoa</taxon>
        <taxon>Arthropoda</taxon>
        <taxon>Hexapoda</taxon>
        <taxon>Insecta</taxon>
        <taxon>Pterygota</taxon>
        <taxon>Neoptera</taxon>
        <taxon>Paraneoptera</taxon>
        <taxon>Hemiptera</taxon>
        <taxon>Auchenorrhyncha</taxon>
        <taxon>Membracoidea</taxon>
        <taxon>Cicadellidae</taxon>
        <taxon>Cicadellinae</taxon>
        <taxon>Cicadellini</taxon>
        <taxon>Graphocephala</taxon>
    </lineage>
</organism>
<dbReference type="AlphaFoldDB" id="A0A1B6KTB7"/>
<sequence>MRRYKPKIDHPQILSMLSRYKDDFIVDGRIVGPSNFIYTVISSQLNKVMSPSAIYTYAKQNKEALTKYAESGVREVMSNQKENIVPKQRGRRRLKNVPKTNLMGSRNVGDVDESAGNDELRPDDEMKFMENFDPEKSKREQRKLNRKISNVTKRSTVYDDKGIHIKTGLDICDCMNDRCEGCFFACAKCRSFKCGQECRQNRRWMYESYHVQGTDEVVSNCYLDH</sequence>
<gene>
    <name evidence="3" type="ORF">g.13368</name>
</gene>
<protein>
    <recommendedName>
        <fullName evidence="2">ARF7 effector protein C-terminal domain-containing protein</fullName>
    </recommendedName>
</protein>
<proteinExistence type="predicted"/>
<evidence type="ECO:0000259" key="2">
    <source>
        <dbReference type="Pfam" id="PF14949"/>
    </source>
</evidence>
<accession>A0A1B6KTB7</accession>
<evidence type="ECO:0000256" key="1">
    <source>
        <dbReference type="SAM" id="MobiDB-lite"/>
    </source>
</evidence>
<dbReference type="PANTHER" id="PTHR46536">
    <property type="entry name" value="ARL14 EFFECTOR PROTEIN"/>
    <property type="match status" value="1"/>
</dbReference>
<reference evidence="3" key="1">
    <citation type="submission" date="2015-11" db="EMBL/GenBank/DDBJ databases">
        <title>De novo transcriptome assembly of four potential Pierce s Disease insect vectors from Arizona vineyards.</title>
        <authorList>
            <person name="Tassone E.E."/>
        </authorList>
    </citation>
    <scope>NUCLEOTIDE SEQUENCE</scope>
</reference>
<name>A0A1B6KTB7_9HEMI</name>
<dbReference type="InterPro" id="IPR029264">
    <property type="entry name" value="ARF7EP_C"/>
</dbReference>
<dbReference type="PANTHER" id="PTHR46536:SF3">
    <property type="entry name" value="ARF7 EFFECTOR PROTEIN C-TERMINAL DOMAIN-CONTAINING PROTEIN"/>
    <property type="match status" value="1"/>
</dbReference>
<evidence type="ECO:0000313" key="3">
    <source>
        <dbReference type="EMBL" id="JAT14680.1"/>
    </source>
</evidence>